<evidence type="ECO:0000256" key="1">
    <source>
        <dbReference type="SAM" id="Phobius"/>
    </source>
</evidence>
<keyword evidence="1" id="KW-0812">Transmembrane</keyword>
<dbReference type="RefSeq" id="YP_010110274.1">
    <property type="nucleotide sequence ID" value="NC_055869.1"/>
</dbReference>
<feature type="transmembrane region" description="Helical" evidence="1">
    <location>
        <begin position="12"/>
        <end position="33"/>
    </location>
</feature>
<evidence type="ECO:0000313" key="2">
    <source>
        <dbReference type="EMBL" id="QOR58116.1"/>
    </source>
</evidence>
<dbReference type="Proteomes" id="UP000594086">
    <property type="component" value="Segment"/>
</dbReference>
<dbReference type="GeneID" id="65128571"/>
<keyword evidence="1" id="KW-1133">Transmembrane helix</keyword>
<organism evidence="2 3">
    <name type="scientific">uncultured phage cr55_1</name>
    <dbReference type="NCBI Taxonomy" id="2772060"/>
    <lineage>
        <taxon>Viruses</taxon>
        <taxon>Duplodnaviria</taxon>
        <taxon>Heunggongvirae</taxon>
        <taxon>Uroviricota</taxon>
        <taxon>Caudoviricetes</taxon>
        <taxon>Crassvirales</taxon>
        <taxon>Suoliviridae</taxon>
        <taxon>Boorivirinae</taxon>
        <taxon>Culoivirus</taxon>
        <taxon>Culoivirus intestinalis</taxon>
    </lineage>
</organism>
<name>A0A7M1RUZ6_9CAUD</name>
<accession>A0A7M1RUZ6</accession>
<dbReference type="EMBL" id="MT774376">
    <property type="protein sequence ID" value="QOR58116.1"/>
    <property type="molecule type" value="Genomic_DNA"/>
</dbReference>
<keyword evidence="1" id="KW-0472">Membrane</keyword>
<evidence type="ECO:0000313" key="3">
    <source>
        <dbReference type="Proteomes" id="UP000594086"/>
    </source>
</evidence>
<sequence length="171" mass="19402">MENEQGSGVFKGFVSVVLVLLLVCAGICTYKYVKGEIPGVTQNSTTEEFIESEMQAVPTVEEAMQEWNDLKESSRCYEVYSNFPPAIMQALFEKLGTQEPVRSYVYEYERNREYYISLQIAKQLEKQGLDNPGVDGKRIEGVEITTKLKKEKEPEKVPIPAKAAKDTIVYQ</sequence>
<proteinExistence type="predicted"/>
<protein>
    <submittedName>
        <fullName evidence="2">Uncharacterized protein</fullName>
    </submittedName>
</protein>
<dbReference type="KEGG" id="vg:65128571"/>
<keyword evidence="3" id="KW-1185">Reference proteome</keyword>
<reference evidence="2 3" key="1">
    <citation type="submission" date="2020-07" db="EMBL/GenBank/DDBJ databases">
        <title>Taxonomic proposal: Crassvirales, a new order of highly abundant and diverse bacterial viruses.</title>
        <authorList>
            <person name="Shkoporov A.N."/>
            <person name="Stockdale S.R."/>
            <person name="Guerin E."/>
            <person name="Ross R.P."/>
            <person name="Hill C."/>
        </authorList>
    </citation>
    <scope>NUCLEOTIDE SEQUENCE [LARGE SCALE GENOMIC DNA]</scope>
</reference>